<evidence type="ECO:0000256" key="2">
    <source>
        <dbReference type="SAM" id="Phobius"/>
    </source>
</evidence>
<keyword evidence="2" id="KW-0812">Transmembrane</keyword>
<feature type="transmembrane region" description="Helical" evidence="2">
    <location>
        <begin position="521"/>
        <end position="539"/>
    </location>
</feature>
<keyword evidence="2" id="KW-0472">Membrane</keyword>
<evidence type="ECO:0000313" key="3">
    <source>
        <dbReference type="EMBL" id="AIE91076.1"/>
    </source>
</evidence>
<dbReference type="AlphaFoldDB" id="A0A075FNK4"/>
<name>A0A075FNK4_9EURY</name>
<reference evidence="3" key="1">
    <citation type="journal article" date="2014" name="Genome Biol. Evol.">
        <title>Pangenome evidence for extensive interdomain horizontal transfer affecting lineage core and shell genes in uncultured planktonic thaumarchaeota and euryarchaeota.</title>
        <authorList>
            <person name="Deschamps P."/>
            <person name="Zivanovic Y."/>
            <person name="Moreira D."/>
            <person name="Rodriguez-Valera F."/>
            <person name="Lopez-Garcia P."/>
        </authorList>
    </citation>
    <scope>NUCLEOTIDE SEQUENCE</scope>
</reference>
<evidence type="ECO:0000256" key="1">
    <source>
        <dbReference type="SAM" id="MobiDB-lite"/>
    </source>
</evidence>
<feature type="compositionally biased region" description="Gly residues" evidence="1">
    <location>
        <begin position="596"/>
        <end position="607"/>
    </location>
</feature>
<feature type="region of interest" description="Disordered" evidence="1">
    <location>
        <begin position="582"/>
        <end position="607"/>
    </location>
</feature>
<keyword evidence="2" id="KW-1133">Transmembrane helix</keyword>
<dbReference type="EMBL" id="KF900327">
    <property type="protein sequence ID" value="AIE91076.1"/>
    <property type="molecule type" value="Genomic_DNA"/>
</dbReference>
<organism evidence="3">
    <name type="scientific">uncultured marine group II/III euryarchaeote AD1000_105_G07</name>
    <dbReference type="NCBI Taxonomy" id="1457714"/>
    <lineage>
        <taxon>Archaea</taxon>
        <taxon>Methanobacteriati</taxon>
        <taxon>Methanobacteriota</taxon>
        <taxon>environmental samples</taxon>
    </lineage>
</organism>
<sequence length="607" mass="65767">MSENPRLNNMNGRIRRPSRMRSSLLVMLMLVATLTAPAISFDTGNEIADDWLETLLGPIGSAQAADLESDSSMDPLDHVELITSAEAGQNIRTQDAFEDNDDDDDDWCMGDYVMLNVTARFSYFAVCWGSEENPGPISIAALEVQYLGGVNLEDFPVEGMSVPGVPLPIATVFATSLVHMIEFEDTGVPSDEANTSGNGVFDYTRDGTGLTDFDITSAEDVHAGVSMSLDWDMSDDGIEEWSDGSSMGWNFTLLAEDVPYDNSDGWWLTANDDVVELIALTFHLGVEIEEVTEEVIPWWTVTLDENPDHDENSENFADQIPFVVEDIGPQQNLTWNGVRVGTDFKYDQTIDGWDYSSPDSLLMVESVIARGSFTFGLIADFMDDVMEESEGSFDEQMAYDVAIEDENVLSAGDNRAVNKISGTSVSWSHDYTKVPDKYHWVDTAEVGNDSVNTQTAPVTFQLHESEAFQESNEAVSVSLYIAIGGAIYPAANYIFHDPGYAASIDVIQLGGMLLSGDLVNLQFLIVGLVGVLGLIGITLNKRKNRKLLADLAQHRTATTASVGYAAPLVAAATPQSPISGDGSTIPDMMNLESGLPPGGGGPAGPYL</sequence>
<accession>A0A075FNK4</accession>
<protein>
    <submittedName>
        <fullName evidence="3">Uncharacterized protein</fullName>
    </submittedName>
</protein>
<proteinExistence type="predicted"/>